<evidence type="ECO:0000313" key="3">
    <source>
        <dbReference type="EMBL" id="OGH77821.1"/>
    </source>
</evidence>
<sequence>MKNGGKFYLYIACCKDGSLYTGITNDLVKREKQHNEGIGSKYTASRRPIKLVYNEIYPTRSAASKREAQIKGWVRTKKEKLIKGTLFKND</sequence>
<proteinExistence type="inferred from homology"/>
<dbReference type="SMART" id="SM00465">
    <property type="entry name" value="GIYc"/>
    <property type="match status" value="1"/>
</dbReference>
<comment type="similarity">
    <text evidence="1">Belongs to the UPF0213 family.</text>
</comment>
<evidence type="ECO:0000256" key="1">
    <source>
        <dbReference type="ARBA" id="ARBA00007435"/>
    </source>
</evidence>
<protein>
    <recommendedName>
        <fullName evidence="2">GIY-YIG domain-containing protein</fullName>
    </recommendedName>
</protein>
<feature type="domain" description="GIY-YIG" evidence="2">
    <location>
        <begin position="5"/>
        <end position="80"/>
    </location>
</feature>
<accession>A0A1F6N1R8</accession>
<dbReference type="CDD" id="cd10456">
    <property type="entry name" value="GIY-YIG_UPF0213"/>
    <property type="match status" value="1"/>
</dbReference>
<dbReference type="Gene3D" id="3.40.1440.10">
    <property type="entry name" value="GIY-YIG endonuclease"/>
    <property type="match status" value="1"/>
</dbReference>
<evidence type="ECO:0000313" key="4">
    <source>
        <dbReference type="Proteomes" id="UP000177040"/>
    </source>
</evidence>
<dbReference type="PANTHER" id="PTHR34477">
    <property type="entry name" value="UPF0213 PROTEIN YHBQ"/>
    <property type="match status" value="1"/>
</dbReference>
<gene>
    <name evidence="3" type="ORF">A2983_00290</name>
</gene>
<dbReference type="PROSITE" id="PS50164">
    <property type="entry name" value="GIY_YIG"/>
    <property type="match status" value="1"/>
</dbReference>
<reference evidence="3 4" key="1">
    <citation type="journal article" date="2016" name="Nat. Commun.">
        <title>Thousands of microbial genomes shed light on interconnected biogeochemical processes in an aquifer system.</title>
        <authorList>
            <person name="Anantharaman K."/>
            <person name="Brown C.T."/>
            <person name="Hug L.A."/>
            <person name="Sharon I."/>
            <person name="Castelle C.J."/>
            <person name="Probst A.J."/>
            <person name="Thomas B.C."/>
            <person name="Singh A."/>
            <person name="Wilkins M.J."/>
            <person name="Karaoz U."/>
            <person name="Brodie E.L."/>
            <person name="Williams K.H."/>
            <person name="Hubbard S.S."/>
            <person name="Banfield J.F."/>
        </authorList>
    </citation>
    <scope>NUCLEOTIDE SEQUENCE [LARGE SCALE GENOMIC DNA]</scope>
</reference>
<dbReference type="AlphaFoldDB" id="A0A1F6N1R8"/>
<comment type="caution">
    <text evidence="3">The sequence shown here is derived from an EMBL/GenBank/DDBJ whole genome shotgun (WGS) entry which is preliminary data.</text>
</comment>
<evidence type="ECO:0000259" key="2">
    <source>
        <dbReference type="PROSITE" id="PS50164"/>
    </source>
</evidence>
<dbReference type="EMBL" id="MFQH01000022">
    <property type="protein sequence ID" value="OGH77821.1"/>
    <property type="molecule type" value="Genomic_DNA"/>
</dbReference>
<dbReference type="InterPro" id="IPR000305">
    <property type="entry name" value="GIY-YIG_endonuc"/>
</dbReference>
<dbReference type="Proteomes" id="UP000177040">
    <property type="component" value="Unassembled WGS sequence"/>
</dbReference>
<organism evidence="3 4">
    <name type="scientific">Candidatus Magasanikbacteria bacterium RIFCSPLOWO2_01_FULL_40_15</name>
    <dbReference type="NCBI Taxonomy" id="1798686"/>
    <lineage>
        <taxon>Bacteria</taxon>
        <taxon>Candidatus Magasanikiibacteriota</taxon>
    </lineage>
</organism>
<dbReference type="SUPFAM" id="SSF82771">
    <property type="entry name" value="GIY-YIG endonuclease"/>
    <property type="match status" value="1"/>
</dbReference>
<dbReference type="Pfam" id="PF01541">
    <property type="entry name" value="GIY-YIG"/>
    <property type="match status" value="1"/>
</dbReference>
<dbReference type="PANTHER" id="PTHR34477:SF1">
    <property type="entry name" value="UPF0213 PROTEIN YHBQ"/>
    <property type="match status" value="1"/>
</dbReference>
<dbReference type="InterPro" id="IPR050190">
    <property type="entry name" value="UPF0213_domain"/>
</dbReference>
<name>A0A1F6N1R8_9BACT</name>
<dbReference type="InterPro" id="IPR035901">
    <property type="entry name" value="GIY-YIG_endonuc_sf"/>
</dbReference>